<keyword evidence="6 8" id="KW-1133">Transmembrane helix</keyword>
<comment type="caution">
    <text evidence="9">The sequence shown here is derived from an EMBL/GenBank/DDBJ whole genome shotgun (WGS) entry which is preliminary data.</text>
</comment>
<keyword evidence="2" id="KW-1003">Cell membrane</keyword>
<feature type="transmembrane region" description="Helical" evidence="8">
    <location>
        <begin position="271"/>
        <end position="290"/>
    </location>
</feature>
<evidence type="ECO:0000256" key="5">
    <source>
        <dbReference type="ARBA" id="ARBA00022692"/>
    </source>
</evidence>
<evidence type="ECO:0000256" key="1">
    <source>
        <dbReference type="ARBA" id="ARBA00004651"/>
    </source>
</evidence>
<dbReference type="Proteomes" id="UP000673821">
    <property type="component" value="Unassembled WGS sequence"/>
</dbReference>
<name>A0ABM8QKQ0_9BURK</name>
<keyword evidence="3" id="KW-0328">Glycosyltransferase</keyword>
<dbReference type="InterPro" id="IPR050297">
    <property type="entry name" value="LipidA_mod_glycosyltrf_83"/>
</dbReference>
<evidence type="ECO:0000313" key="9">
    <source>
        <dbReference type="EMBL" id="CAE6702753.1"/>
    </source>
</evidence>
<evidence type="ECO:0000313" key="10">
    <source>
        <dbReference type="Proteomes" id="UP000673821"/>
    </source>
</evidence>
<evidence type="ECO:0000256" key="6">
    <source>
        <dbReference type="ARBA" id="ARBA00022989"/>
    </source>
</evidence>
<feature type="transmembrane region" description="Helical" evidence="8">
    <location>
        <begin position="302"/>
        <end position="320"/>
    </location>
</feature>
<protein>
    <recommendedName>
        <fullName evidence="11">Glycosyltransferase RgtA/B/C/D-like domain-containing protein</fullName>
    </recommendedName>
</protein>
<dbReference type="PANTHER" id="PTHR33908">
    <property type="entry name" value="MANNOSYLTRANSFERASE YKCB-RELATED"/>
    <property type="match status" value="1"/>
</dbReference>
<feature type="transmembrane region" description="Helical" evidence="8">
    <location>
        <begin position="246"/>
        <end position="264"/>
    </location>
</feature>
<keyword evidence="7 8" id="KW-0472">Membrane</keyword>
<sequence length="641" mass="71003">MIKGDKKPILLFILSLAIFAYAIVRRLGVELPDDAAFFLRYAENAAQGHFWVWNVGESPVWGASAPLFPLLLILPIKLGAPPVASIIWISVGLSSVALAATAILISRRFGYLAACSFVVLAALDTPTMFFAGSGLETPLTFALLAFALFVLIEKRGEWAAGFAMGLLAVHKMDLIPVSAALLVAYVILIRRIPVRAILIAAVLSAVWYGFAWTYFGAPVPNSFLTKALHQNDFVNIIDWRWFGSTVYYRFDHWVLSVLALIGLVRARKNAAPLLTFMLGLLLVHLAAYTVKHPFEPYDWYCMPSLYVLLILAGVGVANLGDVAQKLAGSKGLVGVVAVCLLLAVVVRSEIEFQRADAKSRQNWLAYVEHDRAEAGRWVNENTPQSFRVLTAWGNPAYFSRRYVYDLSFLNRRYESGDLIKKYRPEILIFQNSEQSTPLTPDQYGSDYTAIKIFDSAFGSGEGNYFFTVYARKDVVPQIHDVVFPLKTSCVSTQDCHRYSPLEAERPSAQRPADLPVDSVSSEYCHLDELNHEPFSANEKVSRQNTFEFSGWALNGSEKSLPTVLFVKFSGAAGTFYASARSRYYRPDVPAVLRLPSSLENAGFKTKLDLSGLPVGDYNISILVGARAQTQECSAQSIHLSQ</sequence>
<gene>
    <name evidence="9" type="ORF">R69776_00713</name>
</gene>
<reference evidence="9 10" key="1">
    <citation type="submission" date="2021-02" db="EMBL/GenBank/DDBJ databases">
        <authorList>
            <person name="Vanwijnsberghe S."/>
        </authorList>
    </citation>
    <scope>NUCLEOTIDE SEQUENCE [LARGE SCALE GENOMIC DNA]</scope>
    <source>
        <strain evidence="9 10">R-69776</strain>
    </source>
</reference>
<evidence type="ECO:0008006" key="11">
    <source>
        <dbReference type="Google" id="ProtNLM"/>
    </source>
</evidence>
<proteinExistence type="predicted"/>
<feature type="transmembrane region" description="Helical" evidence="8">
    <location>
        <begin position="196"/>
        <end position="215"/>
    </location>
</feature>
<comment type="subcellular location">
    <subcellularLocation>
        <location evidence="1">Cell membrane</location>
        <topology evidence="1">Multi-pass membrane protein</topology>
    </subcellularLocation>
</comment>
<evidence type="ECO:0000256" key="2">
    <source>
        <dbReference type="ARBA" id="ARBA00022475"/>
    </source>
</evidence>
<accession>A0ABM8QKQ0</accession>
<keyword evidence="5 8" id="KW-0812">Transmembrane</keyword>
<dbReference type="EMBL" id="CAJNBH010000002">
    <property type="protein sequence ID" value="CAE6702753.1"/>
    <property type="molecule type" value="Genomic_DNA"/>
</dbReference>
<feature type="transmembrane region" description="Helical" evidence="8">
    <location>
        <begin position="158"/>
        <end position="189"/>
    </location>
</feature>
<keyword evidence="4" id="KW-0808">Transferase</keyword>
<evidence type="ECO:0000256" key="3">
    <source>
        <dbReference type="ARBA" id="ARBA00022676"/>
    </source>
</evidence>
<evidence type="ECO:0000256" key="4">
    <source>
        <dbReference type="ARBA" id="ARBA00022679"/>
    </source>
</evidence>
<keyword evidence="10" id="KW-1185">Reference proteome</keyword>
<evidence type="ECO:0000256" key="7">
    <source>
        <dbReference type="ARBA" id="ARBA00023136"/>
    </source>
</evidence>
<organism evidence="9 10">
    <name type="scientific">Paraburkholderia nemoris</name>
    <dbReference type="NCBI Taxonomy" id="2793076"/>
    <lineage>
        <taxon>Bacteria</taxon>
        <taxon>Pseudomonadati</taxon>
        <taxon>Pseudomonadota</taxon>
        <taxon>Betaproteobacteria</taxon>
        <taxon>Burkholderiales</taxon>
        <taxon>Burkholderiaceae</taxon>
        <taxon>Paraburkholderia</taxon>
    </lineage>
</organism>
<feature type="transmembrane region" description="Helical" evidence="8">
    <location>
        <begin position="332"/>
        <end position="350"/>
    </location>
</feature>
<feature type="transmembrane region" description="Helical" evidence="8">
    <location>
        <begin position="86"/>
        <end position="105"/>
    </location>
</feature>
<dbReference type="RefSeq" id="WP_200657769.1">
    <property type="nucleotide sequence ID" value="NZ_CAJNBH010000002.1"/>
</dbReference>
<evidence type="ECO:0000256" key="8">
    <source>
        <dbReference type="SAM" id="Phobius"/>
    </source>
</evidence>
<dbReference type="PANTHER" id="PTHR33908:SF11">
    <property type="entry name" value="MEMBRANE PROTEIN"/>
    <property type="match status" value="1"/>
</dbReference>
<feature type="transmembrane region" description="Helical" evidence="8">
    <location>
        <begin position="135"/>
        <end position="152"/>
    </location>
</feature>